<dbReference type="SMART" id="SM00267">
    <property type="entry name" value="GGDEF"/>
    <property type="match status" value="1"/>
</dbReference>
<dbReference type="GO" id="GO:0052621">
    <property type="term" value="F:diguanylate cyclase activity"/>
    <property type="evidence" value="ECO:0007669"/>
    <property type="project" value="UniProtKB-EC"/>
</dbReference>
<dbReference type="Pfam" id="PF00990">
    <property type="entry name" value="GGDEF"/>
    <property type="match status" value="1"/>
</dbReference>
<feature type="domain" description="GGDEF" evidence="5">
    <location>
        <begin position="179"/>
        <end position="311"/>
    </location>
</feature>
<dbReference type="GO" id="GO:1902201">
    <property type="term" value="P:negative regulation of bacterial-type flagellum-dependent cell motility"/>
    <property type="evidence" value="ECO:0007669"/>
    <property type="project" value="TreeGrafter"/>
</dbReference>
<dbReference type="RefSeq" id="WP_122164758.1">
    <property type="nucleotide sequence ID" value="NZ_JAMOIB010000005.1"/>
</dbReference>
<comment type="cofactor">
    <cofactor evidence="1">
        <name>Mg(2+)</name>
        <dbReference type="ChEBI" id="CHEBI:18420"/>
    </cofactor>
</comment>
<evidence type="ECO:0000313" key="7">
    <source>
        <dbReference type="Proteomes" id="UP000269774"/>
    </source>
</evidence>
<evidence type="ECO:0000313" key="6">
    <source>
        <dbReference type="EMBL" id="RMH89561.1"/>
    </source>
</evidence>
<proteinExistence type="predicted"/>
<protein>
    <recommendedName>
        <fullName evidence="3">diguanylate cyclase</fullName>
        <ecNumber evidence="3">2.7.7.65</ecNumber>
    </recommendedName>
</protein>
<reference evidence="6 7" key="1">
    <citation type="submission" date="2018-10" db="EMBL/GenBank/DDBJ databases">
        <title>Pseudomonas zhaodongensis NEAU-ST5-21(T) genome.</title>
        <authorList>
            <person name="Peng J."/>
            <person name="Liu Z.-P."/>
        </authorList>
    </citation>
    <scope>NUCLEOTIDE SEQUENCE [LARGE SCALE GENOMIC DNA]</scope>
    <source>
        <strain evidence="6 7">NEAU-ST5-21</strain>
    </source>
</reference>
<sequence>MLPNKQDHSTVNIRAAHVRRLEFHGSRTAAPSRRTLAEVLLSLPLRLQTSLEIDRILGFFLEEAQHLLPLSGLTYHHSETDFHLQLGQPVESNDVSYSLFHQGESIGELSLLSNEAIPEWALDQAEQLISCTLFPLRNALLYRRAIQASLKDPLTGAGNRIALEQGLVRETELSRRHDQSLSVVMLDMDHFKALNDTYGHQAGDAALKAVALLLKEQLRNVDMVFRFGGEEFVLVLSNTGAEAALVVAERIRAAVQTLCLLVGEKQVRLSASLGCATFMPTESHEQLLRRADVALYQAKRDGRNLTRIASA</sequence>
<dbReference type="PANTHER" id="PTHR45138:SF9">
    <property type="entry name" value="DIGUANYLATE CYCLASE DGCM-RELATED"/>
    <property type="match status" value="1"/>
</dbReference>
<evidence type="ECO:0000256" key="1">
    <source>
        <dbReference type="ARBA" id="ARBA00001946"/>
    </source>
</evidence>
<dbReference type="SUPFAM" id="SSF55073">
    <property type="entry name" value="Nucleotide cyclase"/>
    <property type="match status" value="1"/>
</dbReference>
<gene>
    <name evidence="6" type="ORF">EA797_08325</name>
</gene>
<dbReference type="PROSITE" id="PS50887">
    <property type="entry name" value="GGDEF"/>
    <property type="match status" value="1"/>
</dbReference>
<dbReference type="NCBIfam" id="TIGR00254">
    <property type="entry name" value="GGDEF"/>
    <property type="match status" value="1"/>
</dbReference>
<comment type="caution">
    <text evidence="6">The sequence shown here is derived from an EMBL/GenBank/DDBJ whole genome shotgun (WGS) entry which is preliminary data.</text>
</comment>
<dbReference type="Gene3D" id="3.30.70.270">
    <property type="match status" value="1"/>
</dbReference>
<evidence type="ECO:0000256" key="4">
    <source>
        <dbReference type="ARBA" id="ARBA00034247"/>
    </source>
</evidence>
<name>A0A3M2HIK8_9GAMM</name>
<dbReference type="AlphaFoldDB" id="A0A3M2HIK8"/>
<dbReference type="GO" id="GO:0043709">
    <property type="term" value="P:cell adhesion involved in single-species biofilm formation"/>
    <property type="evidence" value="ECO:0007669"/>
    <property type="project" value="TreeGrafter"/>
</dbReference>
<dbReference type="OrthoDB" id="9812260at2"/>
<dbReference type="PANTHER" id="PTHR45138">
    <property type="entry name" value="REGULATORY COMPONENTS OF SENSORY TRANSDUCTION SYSTEM"/>
    <property type="match status" value="1"/>
</dbReference>
<comment type="subcellular location">
    <subcellularLocation>
        <location evidence="2">Cell inner membrane</location>
    </subcellularLocation>
</comment>
<evidence type="ECO:0000259" key="5">
    <source>
        <dbReference type="PROSITE" id="PS50887"/>
    </source>
</evidence>
<dbReference type="InterPro" id="IPR029787">
    <property type="entry name" value="Nucleotide_cyclase"/>
</dbReference>
<organism evidence="6 7">
    <name type="scientific">Stutzerimonas zhaodongensis</name>
    <dbReference type="NCBI Taxonomy" id="1176257"/>
    <lineage>
        <taxon>Bacteria</taxon>
        <taxon>Pseudomonadati</taxon>
        <taxon>Pseudomonadota</taxon>
        <taxon>Gammaproteobacteria</taxon>
        <taxon>Pseudomonadales</taxon>
        <taxon>Pseudomonadaceae</taxon>
        <taxon>Stutzerimonas</taxon>
    </lineage>
</organism>
<dbReference type="InterPro" id="IPR043128">
    <property type="entry name" value="Rev_trsase/Diguanyl_cyclase"/>
</dbReference>
<dbReference type="CDD" id="cd01949">
    <property type="entry name" value="GGDEF"/>
    <property type="match status" value="1"/>
</dbReference>
<dbReference type="InterPro" id="IPR050469">
    <property type="entry name" value="Diguanylate_Cyclase"/>
</dbReference>
<evidence type="ECO:0000256" key="3">
    <source>
        <dbReference type="ARBA" id="ARBA00012528"/>
    </source>
</evidence>
<dbReference type="InterPro" id="IPR000160">
    <property type="entry name" value="GGDEF_dom"/>
</dbReference>
<dbReference type="GO" id="GO:0005886">
    <property type="term" value="C:plasma membrane"/>
    <property type="evidence" value="ECO:0007669"/>
    <property type="project" value="UniProtKB-SubCell"/>
</dbReference>
<accession>A0A3M2HIK8</accession>
<comment type="catalytic activity">
    <reaction evidence="4">
        <text>2 GTP = 3',3'-c-di-GMP + 2 diphosphate</text>
        <dbReference type="Rhea" id="RHEA:24898"/>
        <dbReference type="ChEBI" id="CHEBI:33019"/>
        <dbReference type="ChEBI" id="CHEBI:37565"/>
        <dbReference type="ChEBI" id="CHEBI:58805"/>
        <dbReference type="EC" id="2.7.7.65"/>
    </reaction>
</comment>
<dbReference type="FunFam" id="3.30.70.270:FF:000001">
    <property type="entry name" value="Diguanylate cyclase domain protein"/>
    <property type="match status" value="1"/>
</dbReference>
<dbReference type="Proteomes" id="UP000269774">
    <property type="component" value="Unassembled WGS sequence"/>
</dbReference>
<keyword evidence="7" id="KW-1185">Reference proteome</keyword>
<dbReference type="EMBL" id="RFFM01000002">
    <property type="protein sequence ID" value="RMH89561.1"/>
    <property type="molecule type" value="Genomic_DNA"/>
</dbReference>
<dbReference type="EC" id="2.7.7.65" evidence="3"/>
<evidence type="ECO:0000256" key="2">
    <source>
        <dbReference type="ARBA" id="ARBA00004533"/>
    </source>
</evidence>